<evidence type="ECO:0008006" key="3">
    <source>
        <dbReference type="Google" id="ProtNLM"/>
    </source>
</evidence>
<name>A0ABS2D350_9SPHN</name>
<dbReference type="EMBL" id="JAFEMC010000001">
    <property type="protein sequence ID" value="MBM6575348.1"/>
    <property type="molecule type" value="Genomic_DNA"/>
</dbReference>
<keyword evidence="2" id="KW-1185">Reference proteome</keyword>
<evidence type="ECO:0000313" key="1">
    <source>
        <dbReference type="EMBL" id="MBM6575348.1"/>
    </source>
</evidence>
<evidence type="ECO:0000313" key="2">
    <source>
        <dbReference type="Proteomes" id="UP000763641"/>
    </source>
</evidence>
<gene>
    <name evidence="1" type="ORF">ILT43_03125</name>
</gene>
<organism evidence="1 2">
    <name type="scientific">Sphingomonas longa</name>
    <dbReference type="NCBI Taxonomy" id="2778730"/>
    <lineage>
        <taxon>Bacteria</taxon>
        <taxon>Pseudomonadati</taxon>
        <taxon>Pseudomonadota</taxon>
        <taxon>Alphaproteobacteria</taxon>
        <taxon>Sphingomonadales</taxon>
        <taxon>Sphingomonadaceae</taxon>
        <taxon>Sphingomonas</taxon>
    </lineage>
</organism>
<dbReference type="Proteomes" id="UP000763641">
    <property type="component" value="Unassembled WGS sequence"/>
</dbReference>
<protein>
    <recommendedName>
        <fullName evidence="3">GNAT family N-acetyltransferase</fullName>
    </recommendedName>
</protein>
<proteinExistence type="predicted"/>
<dbReference type="RefSeq" id="WP_204194165.1">
    <property type="nucleotide sequence ID" value="NZ_JAFEMC010000001.1"/>
</dbReference>
<accession>A0ABS2D350</accession>
<reference evidence="1 2" key="1">
    <citation type="submission" date="2020-12" db="EMBL/GenBank/DDBJ databases">
        <title>Sphingomonas sp.</title>
        <authorList>
            <person name="Kim M.K."/>
        </authorList>
    </citation>
    <scope>NUCLEOTIDE SEQUENCE [LARGE SCALE GENOMIC DNA]</scope>
    <source>
        <strain evidence="1 2">BT552</strain>
    </source>
</reference>
<comment type="caution">
    <text evidence="1">The sequence shown here is derived from an EMBL/GenBank/DDBJ whole genome shotgun (WGS) entry which is preliminary data.</text>
</comment>
<sequence length="47" mass="5294">MMIRIRGAYERDASSLQALVAELRQFFVANLRFAAPDYESIFAGAAR</sequence>